<feature type="domain" description="Macro" evidence="9">
    <location>
        <begin position="990"/>
        <end position="1162"/>
    </location>
</feature>
<feature type="domain" description="Macro" evidence="9">
    <location>
        <begin position="780"/>
        <end position="968"/>
    </location>
</feature>
<comment type="similarity">
    <text evidence="6">Belongs to the ARTD/PARP family.</text>
</comment>
<dbReference type="FunFam" id="3.90.228.10:FF:000008">
    <property type="entry name" value="Poly [ADP-ribose] polymerase"/>
    <property type="match status" value="1"/>
</dbReference>
<dbReference type="PANTHER" id="PTHR14453">
    <property type="entry name" value="PARP/ZINC FINGER CCCH TYPE DOMAIN CONTAINING PROTEIN"/>
    <property type="match status" value="1"/>
</dbReference>
<dbReference type="Gene3D" id="3.30.720.50">
    <property type="match status" value="1"/>
</dbReference>
<dbReference type="CDD" id="cd02907">
    <property type="entry name" value="Macro_Af1521_BAL-like"/>
    <property type="match status" value="1"/>
</dbReference>
<dbReference type="Proteomes" id="UP000265080">
    <property type="component" value="Chromosome 23"/>
</dbReference>
<dbReference type="GO" id="GO:0005634">
    <property type="term" value="C:nucleus"/>
    <property type="evidence" value="ECO:0007669"/>
    <property type="project" value="UniProtKB-SubCell"/>
</dbReference>
<dbReference type="Pfam" id="PF01661">
    <property type="entry name" value="Macro"/>
    <property type="match status" value="2"/>
</dbReference>
<dbReference type="InterPro" id="IPR052056">
    <property type="entry name" value="Mono-ARTD/PARP"/>
</dbReference>
<dbReference type="Pfam" id="PF23222">
    <property type="entry name" value="RRM_PARP14_1"/>
    <property type="match status" value="1"/>
</dbReference>
<organism evidence="10 11">
    <name type="scientific">Amphiprion percula</name>
    <name type="common">Orange clownfish</name>
    <name type="synonym">Lutjanus percula</name>
    <dbReference type="NCBI Taxonomy" id="161767"/>
    <lineage>
        <taxon>Eukaryota</taxon>
        <taxon>Metazoa</taxon>
        <taxon>Chordata</taxon>
        <taxon>Craniata</taxon>
        <taxon>Vertebrata</taxon>
        <taxon>Euteleostomi</taxon>
        <taxon>Actinopterygii</taxon>
        <taxon>Neopterygii</taxon>
        <taxon>Teleostei</taxon>
        <taxon>Neoteleostei</taxon>
        <taxon>Acanthomorphata</taxon>
        <taxon>Ovalentaria</taxon>
        <taxon>Pomacentridae</taxon>
        <taxon>Amphiprion</taxon>
    </lineage>
</organism>
<comment type="subcellular location">
    <subcellularLocation>
        <location evidence="1">Nucleus</location>
    </subcellularLocation>
</comment>
<dbReference type="GO" id="GO:1990404">
    <property type="term" value="F:NAD+-protein mono-ADP-ribosyltransferase activity"/>
    <property type="evidence" value="ECO:0007669"/>
    <property type="project" value="TreeGrafter"/>
</dbReference>
<dbReference type="InterPro" id="IPR057051">
    <property type="entry name" value="PARP14_RPM_1"/>
</dbReference>
<evidence type="ECO:0000256" key="3">
    <source>
        <dbReference type="ARBA" id="ARBA00022679"/>
    </source>
</evidence>
<evidence type="ECO:0000259" key="9">
    <source>
        <dbReference type="PROSITE" id="PS51154"/>
    </source>
</evidence>
<evidence type="ECO:0000313" key="11">
    <source>
        <dbReference type="Proteomes" id="UP000265080"/>
    </source>
</evidence>
<dbReference type="GO" id="GO:0070212">
    <property type="term" value="P:protein poly-ADP-ribosylation"/>
    <property type="evidence" value="ECO:0007669"/>
    <property type="project" value="TreeGrafter"/>
</dbReference>
<dbReference type="GO" id="GO:0010629">
    <property type="term" value="P:negative regulation of gene expression"/>
    <property type="evidence" value="ECO:0007669"/>
    <property type="project" value="TreeGrafter"/>
</dbReference>
<dbReference type="InterPro" id="IPR002589">
    <property type="entry name" value="Macro_dom"/>
</dbReference>
<evidence type="ECO:0000256" key="2">
    <source>
        <dbReference type="ARBA" id="ARBA00022676"/>
    </source>
</evidence>
<reference evidence="10 11" key="1">
    <citation type="submission" date="2018-03" db="EMBL/GenBank/DDBJ databases">
        <title>Finding Nemo's genes: A chromosome-scale reference assembly of the genome of the orange clownfish Amphiprion percula.</title>
        <authorList>
            <person name="Lehmann R."/>
        </authorList>
    </citation>
    <scope>NUCLEOTIDE SEQUENCE</scope>
</reference>
<dbReference type="InterPro" id="IPR037197">
    <property type="entry name" value="WWE_dom_sf"/>
</dbReference>
<dbReference type="CDD" id="cd01439">
    <property type="entry name" value="TCCD_inducible_PARP_like"/>
    <property type="match status" value="1"/>
</dbReference>
<evidence type="ECO:0000313" key="10">
    <source>
        <dbReference type="Ensembl" id="ENSAPEP00000002320.1"/>
    </source>
</evidence>
<dbReference type="Pfam" id="PF00644">
    <property type="entry name" value="PARP"/>
    <property type="match status" value="1"/>
</dbReference>
<dbReference type="PANTHER" id="PTHR14453:SF107">
    <property type="entry name" value="POLY [ADP-RIBOSE] POLYMERASE"/>
    <property type="match status" value="1"/>
</dbReference>
<dbReference type="GeneTree" id="ENSGT00940000154311"/>
<dbReference type="PROSITE" id="PS51059">
    <property type="entry name" value="PARP_CATALYTIC"/>
    <property type="match status" value="1"/>
</dbReference>
<dbReference type="SUPFAM" id="SSF56399">
    <property type="entry name" value="ADP-ribosylation"/>
    <property type="match status" value="1"/>
</dbReference>
<proteinExistence type="inferred from homology"/>
<dbReference type="OMA" id="ATDWTTG"/>
<dbReference type="Gene3D" id="3.90.228.10">
    <property type="match status" value="1"/>
</dbReference>
<dbReference type="SMART" id="SM00506">
    <property type="entry name" value="A1pp"/>
    <property type="match status" value="2"/>
</dbReference>
<keyword evidence="5" id="KW-0539">Nucleus</keyword>
<accession>A0A3P8RRY1</accession>
<protein>
    <recommendedName>
        <fullName evidence="7">Poly [ADP-ribose] polymerase</fullName>
        <shortName evidence="7">PARP</shortName>
        <ecNumber evidence="7">2.4.2.-</ecNumber>
    </recommendedName>
</protein>
<dbReference type="PROSITE" id="PS51154">
    <property type="entry name" value="MACRO"/>
    <property type="match status" value="3"/>
</dbReference>
<reference evidence="10" key="2">
    <citation type="submission" date="2025-08" db="UniProtKB">
        <authorList>
            <consortium name="Ensembl"/>
        </authorList>
    </citation>
    <scope>IDENTIFICATION</scope>
</reference>
<keyword evidence="2 7" id="KW-0328">Glycosyltransferase</keyword>
<evidence type="ECO:0000256" key="6">
    <source>
        <dbReference type="ARBA" id="ARBA00024347"/>
    </source>
</evidence>
<feature type="domain" description="PARP catalytic" evidence="8">
    <location>
        <begin position="1412"/>
        <end position="1605"/>
    </location>
</feature>
<dbReference type="STRING" id="161767.ENSAPEP00000002320"/>
<dbReference type="GO" id="GO:0003950">
    <property type="term" value="F:NAD+ poly-ADP-ribosyltransferase activity"/>
    <property type="evidence" value="ECO:0007669"/>
    <property type="project" value="UniProtKB-UniRule"/>
</dbReference>
<name>A0A3P8RRY1_AMPPE</name>
<dbReference type="InterPro" id="IPR043472">
    <property type="entry name" value="Macro_dom-like"/>
</dbReference>
<keyword evidence="4 7" id="KW-0520">NAD</keyword>
<evidence type="ECO:0000259" key="8">
    <source>
        <dbReference type="PROSITE" id="PS51059"/>
    </source>
</evidence>
<dbReference type="InterPro" id="IPR012317">
    <property type="entry name" value="Poly(ADP-ribose)pol_cat_dom"/>
</dbReference>
<keyword evidence="3 7" id="KW-0808">Transferase</keyword>
<evidence type="ECO:0000256" key="1">
    <source>
        <dbReference type="ARBA" id="ARBA00004123"/>
    </source>
</evidence>
<evidence type="ECO:0000256" key="4">
    <source>
        <dbReference type="ARBA" id="ARBA00023027"/>
    </source>
</evidence>
<keyword evidence="11" id="KW-1185">Reference proteome</keyword>
<dbReference type="SUPFAM" id="SSF52949">
    <property type="entry name" value="Macro domain-like"/>
    <property type="match status" value="3"/>
</dbReference>
<dbReference type="GO" id="GO:0005737">
    <property type="term" value="C:cytoplasm"/>
    <property type="evidence" value="ECO:0007669"/>
    <property type="project" value="TreeGrafter"/>
</dbReference>
<dbReference type="GO" id="GO:0003714">
    <property type="term" value="F:transcription corepressor activity"/>
    <property type="evidence" value="ECO:0007669"/>
    <property type="project" value="TreeGrafter"/>
</dbReference>
<dbReference type="Gene3D" id="3.30.70.330">
    <property type="match status" value="1"/>
</dbReference>
<dbReference type="Ensembl" id="ENSAPET00000002374.1">
    <property type="protein sequence ID" value="ENSAPEP00000002320.1"/>
    <property type="gene ID" value="ENSAPEG00000001687.1"/>
</dbReference>
<dbReference type="EC" id="2.4.2.-" evidence="7"/>
<evidence type="ECO:0000256" key="5">
    <source>
        <dbReference type="ARBA" id="ARBA00023242"/>
    </source>
</evidence>
<reference evidence="10" key="3">
    <citation type="submission" date="2025-09" db="UniProtKB">
        <authorList>
            <consortium name="Ensembl"/>
        </authorList>
    </citation>
    <scope>IDENTIFICATION</scope>
</reference>
<sequence length="1605" mass="176081">MGDPYQHPVFFECANLNADQRKKIESYFQIRRKSGGGECSSVIKVDDKVCSVSFKEQEAQQRVLQRCEHVVQCTDGPLVLRVRDLSSSHIATSNLASSSQQKKQDSSLALNVPPSGEEYELQLNGYVLRYLKECPKVEKELQKKLTSVACCAQLYPEEGRVLVRRSAQPGDVEEVSDWKAEVDKILDDYMYHYEADSRKVKVLLQSCSSGQTTDEVKVYSEVGMAIVVGKRSQVKARLADAEGSKGKHRGSSVSEEQTTVRRLGEAKLRLLWKEIEWSLGQNLPGVKATQGEPGQLVLKGSVQEILKAGELISEEEDLVLERTVSDKSPHFLAFLRRVYGGPGKLHEFLEVGNEVEVELRDTELNFFAFSAAKLDYTEEKLQEKFKDVKFYVPNCSVVPPELREMLKSKTNEMNQGQCKAQVVFGSDSTVFLLGHTTQVEELSDTVIQFILDQVSVEGQVILPFPELVQLLPELLQLHKFDYSGVTLHPLTSSSGPRVALEGPANKVTDVRNRLGPLLDSLVQRRVTIDLPGAGRYFESPSGRDSILSVAQSKKCLMRLEEQPHASRQNSGFGKYSLQDGLQVLVCEGDITKQYTDVLVNAANEDLDHHGGVAAALSKAGGPEVQKESKALVKRTGKIKTGDVVVTTGGNLKCKKLLHAVGPIGGKAGGKERELLEQTVQKALNLSEMMEFQSIAIPCISSGVFGVPVTVCCEAIVTAVRKFGSQGGRSLSKIILIDKRREVVRAMKEACDRLLQGMSSRNGTGLDVEVQMDAAGQDSVAGATAGAPGGSVHVEILQGTIETQQVDALVSPMVGHDPLSTRVGNTLSDMVGPQLTAKFHKEAGGATLPSDTILVESLPVLKSKAVFFLNQVSWDNNPHGTAVQALRQGIRKILASCAIRGFSSVALPVLGTGAALRFPHSVAARVLLEEVGVFEQNRNITSPFLVRVVTHPTDKESSKAFECAQEKVQLRGFTNGANPCQASFYSHVSITNDEVTATLGGVKLQMICGDIIKGGTDVIVNTTDFSNNQSGVSKAILSAAGPAVQAELAQKGSPADLMCTTGPGLLGCKEIIHASFKCDTQRIRKTCKKILKQCENKGYHSVAFPAVNTGAAGMDADKACRAMLDGMSSAIQGLKPSSLSLIRIVILQLPVFQAFRSELQSRIGQDAPGHENLIEKAKRKLKKWQNKFPRASAPSALHSEALSFSKPQPAVINVISCGPEIINIIKRDLEEILQKQLVEREVQVQHLSRLDAMELDAVQAKVKVLGLSLEPRSSEVVNDSRAGNAARSQAGRRSGQDVYVLKGLNEDVLSVIDLINGVIQKVLFEDLQEKEEAMLALTVQWSMKDVKGDWQELNLHENYVLEDAHFNQQVFVEIATPDGMKVKVNLRTQEATDCLTGITYKVKRSQSDAALRLPEHWDPMQEEVFKKVELQPNSPEYQDVAQGFFKTAKYNISKIERVQNLYLWHSYSVCRQRILTKNGEAELGEKFLYHGTSAESCNCIERDRFDRSFAGAHAAMYGKGVYFAVDANYSASRYSPADPSGLKRLYVARVLTGRYTVGTSSMKATPPRGSDPTDCFDSLVNNQQQPSMFVIFHDDQAYPEYLITFS</sequence>
<dbReference type="Gene3D" id="3.40.220.10">
    <property type="entry name" value="Leucine Aminopeptidase, subunit E, domain 1"/>
    <property type="match status" value="3"/>
</dbReference>
<feature type="domain" description="Macro" evidence="9">
    <location>
        <begin position="570"/>
        <end position="754"/>
    </location>
</feature>
<evidence type="ECO:0000256" key="7">
    <source>
        <dbReference type="RuleBase" id="RU362114"/>
    </source>
</evidence>
<dbReference type="InterPro" id="IPR012677">
    <property type="entry name" value="Nucleotide-bd_a/b_plait_sf"/>
</dbReference>